<gene>
    <name evidence="2" type="ORF">PVAP13_7KG352941</name>
</gene>
<dbReference type="Proteomes" id="UP000823388">
    <property type="component" value="Chromosome 7K"/>
</dbReference>
<dbReference type="AlphaFoldDB" id="A0A8T0QIJ2"/>
<evidence type="ECO:0000313" key="2">
    <source>
        <dbReference type="EMBL" id="KAG2574851.1"/>
    </source>
</evidence>
<protein>
    <submittedName>
        <fullName evidence="2">Uncharacterized protein</fullName>
    </submittedName>
</protein>
<feature type="region of interest" description="Disordered" evidence="1">
    <location>
        <begin position="41"/>
        <end position="81"/>
    </location>
</feature>
<reference evidence="2" key="1">
    <citation type="submission" date="2020-05" db="EMBL/GenBank/DDBJ databases">
        <title>WGS assembly of Panicum virgatum.</title>
        <authorList>
            <person name="Lovell J.T."/>
            <person name="Jenkins J."/>
            <person name="Shu S."/>
            <person name="Juenger T.E."/>
            <person name="Schmutz J."/>
        </authorList>
    </citation>
    <scope>NUCLEOTIDE SEQUENCE</scope>
    <source>
        <strain evidence="2">AP13</strain>
    </source>
</reference>
<dbReference type="EMBL" id="CM029049">
    <property type="protein sequence ID" value="KAG2574851.1"/>
    <property type="molecule type" value="Genomic_DNA"/>
</dbReference>
<proteinExistence type="predicted"/>
<feature type="compositionally biased region" description="Basic and acidic residues" evidence="1">
    <location>
        <begin position="72"/>
        <end position="81"/>
    </location>
</feature>
<sequence length="81" mass="9109">MQRDGRSWSQMVLDAIAEDEKEAAAAVELSSYALLRTRATRRNLSHTATEVGKPSVRGERSWPSSPSRPAQKLREDSKQIR</sequence>
<comment type="caution">
    <text evidence="2">The sequence shown here is derived from an EMBL/GenBank/DDBJ whole genome shotgun (WGS) entry which is preliminary data.</text>
</comment>
<evidence type="ECO:0000313" key="3">
    <source>
        <dbReference type="Proteomes" id="UP000823388"/>
    </source>
</evidence>
<accession>A0A8T0QIJ2</accession>
<keyword evidence="3" id="KW-1185">Reference proteome</keyword>
<organism evidence="2 3">
    <name type="scientific">Panicum virgatum</name>
    <name type="common">Blackwell switchgrass</name>
    <dbReference type="NCBI Taxonomy" id="38727"/>
    <lineage>
        <taxon>Eukaryota</taxon>
        <taxon>Viridiplantae</taxon>
        <taxon>Streptophyta</taxon>
        <taxon>Embryophyta</taxon>
        <taxon>Tracheophyta</taxon>
        <taxon>Spermatophyta</taxon>
        <taxon>Magnoliopsida</taxon>
        <taxon>Liliopsida</taxon>
        <taxon>Poales</taxon>
        <taxon>Poaceae</taxon>
        <taxon>PACMAD clade</taxon>
        <taxon>Panicoideae</taxon>
        <taxon>Panicodae</taxon>
        <taxon>Paniceae</taxon>
        <taxon>Panicinae</taxon>
        <taxon>Panicum</taxon>
        <taxon>Panicum sect. Hiantes</taxon>
    </lineage>
</organism>
<name>A0A8T0QIJ2_PANVG</name>
<evidence type="ECO:0000256" key="1">
    <source>
        <dbReference type="SAM" id="MobiDB-lite"/>
    </source>
</evidence>